<feature type="compositionally biased region" description="Low complexity" evidence="1">
    <location>
        <begin position="165"/>
        <end position="177"/>
    </location>
</feature>
<dbReference type="AlphaFoldDB" id="A0A6G1LCH2"/>
<dbReference type="Proteomes" id="UP000799436">
    <property type="component" value="Unassembled WGS sequence"/>
</dbReference>
<reference evidence="2" key="1">
    <citation type="journal article" date="2020" name="Stud. Mycol.">
        <title>101 Dothideomycetes genomes: a test case for predicting lifestyles and emergence of pathogens.</title>
        <authorList>
            <person name="Haridas S."/>
            <person name="Albert R."/>
            <person name="Binder M."/>
            <person name="Bloem J."/>
            <person name="Labutti K."/>
            <person name="Salamov A."/>
            <person name="Andreopoulos B."/>
            <person name="Baker S."/>
            <person name="Barry K."/>
            <person name="Bills G."/>
            <person name="Bluhm B."/>
            <person name="Cannon C."/>
            <person name="Castanera R."/>
            <person name="Culley D."/>
            <person name="Daum C."/>
            <person name="Ezra D."/>
            <person name="Gonzalez J."/>
            <person name="Henrissat B."/>
            <person name="Kuo A."/>
            <person name="Liang C."/>
            <person name="Lipzen A."/>
            <person name="Lutzoni F."/>
            <person name="Magnuson J."/>
            <person name="Mondo S."/>
            <person name="Nolan M."/>
            <person name="Ohm R."/>
            <person name="Pangilinan J."/>
            <person name="Park H.-J."/>
            <person name="Ramirez L."/>
            <person name="Alfaro M."/>
            <person name="Sun H."/>
            <person name="Tritt A."/>
            <person name="Yoshinaga Y."/>
            <person name="Zwiers L.-H."/>
            <person name="Turgeon B."/>
            <person name="Goodwin S."/>
            <person name="Spatafora J."/>
            <person name="Crous P."/>
            <person name="Grigoriev I."/>
        </authorList>
    </citation>
    <scope>NUCLEOTIDE SEQUENCE</scope>
    <source>
        <strain evidence="2">CBS 116005</strain>
    </source>
</reference>
<evidence type="ECO:0000313" key="2">
    <source>
        <dbReference type="EMBL" id="KAF2770546.1"/>
    </source>
</evidence>
<dbReference type="EMBL" id="ML995825">
    <property type="protein sequence ID" value="KAF2770546.1"/>
    <property type="molecule type" value="Genomic_DNA"/>
</dbReference>
<keyword evidence="3" id="KW-1185">Reference proteome</keyword>
<proteinExistence type="predicted"/>
<feature type="region of interest" description="Disordered" evidence="1">
    <location>
        <begin position="19"/>
        <end position="102"/>
    </location>
</feature>
<evidence type="ECO:0000256" key="1">
    <source>
        <dbReference type="SAM" id="MobiDB-lite"/>
    </source>
</evidence>
<protein>
    <submittedName>
        <fullName evidence="2">Uncharacterized protein</fullName>
    </submittedName>
</protein>
<feature type="region of interest" description="Disordered" evidence="1">
    <location>
        <begin position="151"/>
        <end position="177"/>
    </location>
</feature>
<evidence type="ECO:0000313" key="3">
    <source>
        <dbReference type="Proteomes" id="UP000799436"/>
    </source>
</evidence>
<sequence length="356" mass="39826">MTFSGASNRLFQNNNILSSRAPSFAGAPHTPWRTKRSVRGTTNAPPRNALPFASPRSTHATYHLRRRARSRSSKNVSRCSALLRRTPALQPQPTPLGRPKPRISLQKKLPRSAPRLAHPLMVKTKPLSIQVIQTPLDSLTSTAARLPTVPRLDSSNETHLPLPQAPSAGSASTSSSTTKRELFPFGTIVLVPIPQDETCYYYGKVIGIHLESPVRDFEKLRMVVQMIFTFSDNDPTQYVWLGANLLSVELRNIKPAPERMTPATEATLERRRYTKKKGKKKLAKIRAGDSVLAADKEGYWYLSRVIAVERGEYGIVYRIESLCYQSEIGNPNKPREQLMPADRCCATKGAQNKDWI</sequence>
<accession>A0A6G1LCH2</accession>
<organism evidence="2 3">
    <name type="scientific">Teratosphaeria nubilosa</name>
    <dbReference type="NCBI Taxonomy" id="161662"/>
    <lineage>
        <taxon>Eukaryota</taxon>
        <taxon>Fungi</taxon>
        <taxon>Dikarya</taxon>
        <taxon>Ascomycota</taxon>
        <taxon>Pezizomycotina</taxon>
        <taxon>Dothideomycetes</taxon>
        <taxon>Dothideomycetidae</taxon>
        <taxon>Mycosphaerellales</taxon>
        <taxon>Teratosphaeriaceae</taxon>
        <taxon>Teratosphaeria</taxon>
    </lineage>
</organism>
<gene>
    <name evidence="2" type="ORF">EJ03DRAFT_64926</name>
</gene>
<feature type="compositionally biased region" description="Basic residues" evidence="1">
    <location>
        <begin position="62"/>
        <end position="72"/>
    </location>
</feature>
<name>A0A6G1LCH2_9PEZI</name>